<keyword evidence="2" id="KW-1185">Reference proteome</keyword>
<name>A0A371F6I2_MUCPR</name>
<evidence type="ECO:0000313" key="2">
    <source>
        <dbReference type="Proteomes" id="UP000257109"/>
    </source>
</evidence>
<evidence type="ECO:0008006" key="3">
    <source>
        <dbReference type="Google" id="ProtNLM"/>
    </source>
</evidence>
<evidence type="ECO:0000313" key="1">
    <source>
        <dbReference type="EMBL" id="RDX73914.1"/>
    </source>
</evidence>
<organism evidence="1 2">
    <name type="scientific">Mucuna pruriens</name>
    <name type="common">Velvet bean</name>
    <name type="synonym">Dolichos pruriens</name>
    <dbReference type="NCBI Taxonomy" id="157652"/>
    <lineage>
        <taxon>Eukaryota</taxon>
        <taxon>Viridiplantae</taxon>
        <taxon>Streptophyta</taxon>
        <taxon>Embryophyta</taxon>
        <taxon>Tracheophyta</taxon>
        <taxon>Spermatophyta</taxon>
        <taxon>Magnoliopsida</taxon>
        <taxon>eudicotyledons</taxon>
        <taxon>Gunneridae</taxon>
        <taxon>Pentapetalae</taxon>
        <taxon>rosids</taxon>
        <taxon>fabids</taxon>
        <taxon>Fabales</taxon>
        <taxon>Fabaceae</taxon>
        <taxon>Papilionoideae</taxon>
        <taxon>50 kb inversion clade</taxon>
        <taxon>NPAAA clade</taxon>
        <taxon>indigoferoid/millettioid clade</taxon>
        <taxon>Phaseoleae</taxon>
        <taxon>Mucuna</taxon>
    </lineage>
</organism>
<dbReference type="Proteomes" id="UP000257109">
    <property type="component" value="Unassembled WGS sequence"/>
</dbReference>
<feature type="non-terminal residue" evidence="1">
    <location>
        <position position="1"/>
    </location>
</feature>
<reference evidence="1" key="1">
    <citation type="submission" date="2018-05" db="EMBL/GenBank/DDBJ databases">
        <title>Draft genome of Mucuna pruriens seed.</title>
        <authorList>
            <person name="Nnadi N.E."/>
            <person name="Vos R."/>
            <person name="Hasami M.H."/>
            <person name="Devisetty U.K."/>
            <person name="Aguiy J.C."/>
        </authorList>
    </citation>
    <scope>NUCLEOTIDE SEQUENCE [LARGE SCALE GENOMIC DNA]</scope>
    <source>
        <strain evidence="1">JCA_2017</strain>
    </source>
</reference>
<dbReference type="OrthoDB" id="1938712at2759"/>
<gene>
    <name evidence="1" type="ORF">CR513_46398</name>
</gene>
<proteinExistence type="predicted"/>
<dbReference type="EMBL" id="QJKJ01010354">
    <property type="protein sequence ID" value="RDX73914.1"/>
    <property type="molecule type" value="Genomic_DNA"/>
</dbReference>
<sequence>MRQRKWLEFLKNYNVDLNLHPREVNIVINALSRNSLFVDLRDSSLVCEVTLKSMKLDMLKVTSDLMEVGKINRVITHEKKIGVKIRTDEVMRFYDKIHVLDVTNLRKLILQIGLSSGLSVRPGAARMYKNLREMFRWFDLKEEIIKPMYGEPKFTPKILGELTRALETKVKPDYKLPYAIFGDENSNKRGEL</sequence>
<protein>
    <recommendedName>
        <fullName evidence="3">Integrase zinc-binding domain-containing protein</fullName>
    </recommendedName>
</protein>
<comment type="caution">
    <text evidence="1">The sequence shown here is derived from an EMBL/GenBank/DDBJ whole genome shotgun (WGS) entry which is preliminary data.</text>
</comment>
<dbReference type="AlphaFoldDB" id="A0A371F6I2"/>
<accession>A0A371F6I2</accession>